<feature type="compositionally biased region" description="Basic and acidic residues" evidence="1">
    <location>
        <begin position="40"/>
        <end position="57"/>
    </location>
</feature>
<feature type="region of interest" description="Disordered" evidence="1">
    <location>
        <begin position="23"/>
        <end position="303"/>
    </location>
</feature>
<feature type="compositionally biased region" description="Polar residues" evidence="1">
    <location>
        <begin position="168"/>
        <end position="179"/>
    </location>
</feature>
<dbReference type="EMBL" id="KV429033">
    <property type="protein sequence ID" value="KZT74611.1"/>
    <property type="molecule type" value="Genomic_DNA"/>
</dbReference>
<keyword evidence="3" id="KW-1185">Reference proteome</keyword>
<accession>A0A165UA12</accession>
<evidence type="ECO:0000313" key="3">
    <source>
        <dbReference type="Proteomes" id="UP000076727"/>
    </source>
</evidence>
<feature type="compositionally biased region" description="Acidic residues" evidence="1">
    <location>
        <begin position="246"/>
        <end position="259"/>
    </location>
</feature>
<protein>
    <submittedName>
        <fullName evidence="2">Uncharacterized protein</fullName>
    </submittedName>
</protein>
<feature type="non-terminal residue" evidence="2">
    <location>
        <position position="303"/>
    </location>
</feature>
<name>A0A165UA12_9APHY</name>
<dbReference type="AlphaFoldDB" id="A0A165UA12"/>
<proteinExistence type="predicted"/>
<feature type="compositionally biased region" description="Polar residues" evidence="1">
    <location>
        <begin position="84"/>
        <end position="93"/>
    </location>
</feature>
<evidence type="ECO:0000256" key="1">
    <source>
        <dbReference type="SAM" id="MobiDB-lite"/>
    </source>
</evidence>
<reference evidence="2 3" key="1">
    <citation type="journal article" date="2016" name="Mol. Biol. Evol.">
        <title>Comparative Genomics of Early-Diverging Mushroom-Forming Fungi Provides Insights into the Origins of Lignocellulose Decay Capabilities.</title>
        <authorList>
            <person name="Nagy L.G."/>
            <person name="Riley R."/>
            <person name="Tritt A."/>
            <person name="Adam C."/>
            <person name="Daum C."/>
            <person name="Floudas D."/>
            <person name="Sun H."/>
            <person name="Yadav J.S."/>
            <person name="Pangilinan J."/>
            <person name="Larsson K.H."/>
            <person name="Matsuura K."/>
            <person name="Barry K."/>
            <person name="Labutti K."/>
            <person name="Kuo R."/>
            <person name="Ohm R.A."/>
            <person name="Bhattacharya S.S."/>
            <person name="Shirouzu T."/>
            <person name="Yoshinaga Y."/>
            <person name="Martin F.M."/>
            <person name="Grigoriev I.V."/>
            <person name="Hibbett D.S."/>
        </authorList>
    </citation>
    <scope>NUCLEOTIDE SEQUENCE [LARGE SCALE GENOMIC DNA]</scope>
    <source>
        <strain evidence="2 3">L-15889</strain>
    </source>
</reference>
<feature type="compositionally biased region" description="Basic and acidic residues" evidence="1">
    <location>
        <begin position="64"/>
        <end position="83"/>
    </location>
</feature>
<dbReference type="STRING" id="1314783.A0A165UA12"/>
<feature type="compositionally biased region" description="Basic and acidic residues" evidence="1">
    <location>
        <begin position="227"/>
        <end position="239"/>
    </location>
</feature>
<feature type="compositionally biased region" description="Pro residues" evidence="1">
    <location>
        <begin position="144"/>
        <end position="154"/>
    </location>
</feature>
<sequence>MAEIERADIQQAAAGQAGFAYAGGAASSGLSQHLQSVKDPAVERVRASDRSSPKDLEGAAAKWQSRDKEGMSARDSPKTRDRSQTVSSVSSMEGHSAAARTPEYRGSPQFHTPMASPGERTAAYTQYVPEGYRDQGGNAQSLGPTPPTRKPVPPVGSAEAAPTRITPPASSKLSSSHTPPLQAMASRPSERSLPLQEEPEEEHFDDRGPEYEDHHRGSPPPSSDVYAEGRYEPRREHARTASRGSDDDEDDVTLNEEDDEHHQMQGKEAEDSGSGSGFTPRSPSVPLPDRSREAPYTSPTSQY</sequence>
<feature type="compositionally biased region" description="Low complexity" evidence="1">
    <location>
        <begin position="23"/>
        <end position="32"/>
    </location>
</feature>
<feature type="compositionally biased region" description="Basic and acidic residues" evidence="1">
    <location>
        <begin position="260"/>
        <end position="270"/>
    </location>
</feature>
<feature type="compositionally biased region" description="Basic and acidic residues" evidence="1">
    <location>
        <begin position="204"/>
        <end position="216"/>
    </location>
</feature>
<organism evidence="2 3">
    <name type="scientific">Daedalea quercina L-15889</name>
    <dbReference type="NCBI Taxonomy" id="1314783"/>
    <lineage>
        <taxon>Eukaryota</taxon>
        <taxon>Fungi</taxon>
        <taxon>Dikarya</taxon>
        <taxon>Basidiomycota</taxon>
        <taxon>Agaricomycotina</taxon>
        <taxon>Agaricomycetes</taxon>
        <taxon>Polyporales</taxon>
        <taxon>Fomitopsis</taxon>
    </lineage>
</organism>
<evidence type="ECO:0000313" key="2">
    <source>
        <dbReference type="EMBL" id="KZT74611.1"/>
    </source>
</evidence>
<dbReference type="OrthoDB" id="3243310at2759"/>
<gene>
    <name evidence="2" type="ORF">DAEQUDRAFT_660368</name>
</gene>
<dbReference type="Proteomes" id="UP000076727">
    <property type="component" value="Unassembled WGS sequence"/>
</dbReference>